<evidence type="ECO:0000313" key="2">
    <source>
        <dbReference type="Proteomes" id="UP000789920"/>
    </source>
</evidence>
<dbReference type="Proteomes" id="UP000789920">
    <property type="component" value="Unassembled WGS sequence"/>
</dbReference>
<organism evidence="1 2">
    <name type="scientific">Racocetra persica</name>
    <dbReference type="NCBI Taxonomy" id="160502"/>
    <lineage>
        <taxon>Eukaryota</taxon>
        <taxon>Fungi</taxon>
        <taxon>Fungi incertae sedis</taxon>
        <taxon>Mucoromycota</taxon>
        <taxon>Glomeromycotina</taxon>
        <taxon>Glomeromycetes</taxon>
        <taxon>Diversisporales</taxon>
        <taxon>Gigasporaceae</taxon>
        <taxon>Racocetra</taxon>
    </lineage>
</organism>
<dbReference type="EMBL" id="CAJVQC010089440">
    <property type="protein sequence ID" value="CAG8824778.1"/>
    <property type="molecule type" value="Genomic_DNA"/>
</dbReference>
<accession>A0ACA9S3I5</accession>
<feature type="non-terminal residue" evidence="1">
    <location>
        <position position="1"/>
    </location>
</feature>
<reference evidence="1" key="1">
    <citation type="submission" date="2021-06" db="EMBL/GenBank/DDBJ databases">
        <authorList>
            <person name="Kallberg Y."/>
            <person name="Tangrot J."/>
            <person name="Rosling A."/>
        </authorList>
    </citation>
    <scope>NUCLEOTIDE SEQUENCE</scope>
    <source>
        <strain evidence="1">MA461A</strain>
    </source>
</reference>
<proteinExistence type="predicted"/>
<evidence type="ECO:0000313" key="1">
    <source>
        <dbReference type="EMBL" id="CAG8824778.1"/>
    </source>
</evidence>
<feature type="non-terminal residue" evidence="1">
    <location>
        <position position="69"/>
    </location>
</feature>
<comment type="caution">
    <text evidence="1">The sequence shown here is derived from an EMBL/GenBank/DDBJ whole genome shotgun (WGS) entry which is preliminary data.</text>
</comment>
<gene>
    <name evidence="1" type="ORF">RPERSI_LOCUS26330</name>
</gene>
<name>A0ACA9S3I5_9GLOM</name>
<keyword evidence="2" id="KW-1185">Reference proteome</keyword>
<protein>
    <submittedName>
        <fullName evidence="1">29141_t:CDS:1</fullName>
    </submittedName>
</protein>
<sequence length="69" mass="7356">LLLVVLATVISATVHKVTVGSDDDNTFSPSVLNVKVNDKIIFKLVSGLHGVFLSDKPNSCVKSAKIKHP</sequence>